<keyword evidence="6" id="KW-1185">Reference proteome</keyword>
<comment type="cofactor">
    <cofactor evidence="1">
        <name>pyridoxal 5'-phosphate</name>
        <dbReference type="ChEBI" id="CHEBI:597326"/>
    </cofactor>
</comment>
<evidence type="ECO:0000256" key="3">
    <source>
        <dbReference type="PROSITE-ProRule" id="PRU00409"/>
    </source>
</evidence>
<dbReference type="Gene3D" id="3.40.50.1100">
    <property type="match status" value="2"/>
</dbReference>
<evidence type="ECO:0000259" key="4">
    <source>
        <dbReference type="PROSITE" id="PS50975"/>
    </source>
</evidence>
<dbReference type="RefSeq" id="WP_190183855.1">
    <property type="nucleotide sequence ID" value="NZ_BMVP01000003.1"/>
</dbReference>
<dbReference type="PANTHER" id="PTHR10314">
    <property type="entry name" value="CYSTATHIONINE BETA-SYNTHASE"/>
    <property type="match status" value="1"/>
</dbReference>
<dbReference type="Pfam" id="PF18603">
    <property type="entry name" value="LAL_C2"/>
    <property type="match status" value="1"/>
</dbReference>
<proteinExistence type="predicted"/>
<evidence type="ECO:0000256" key="1">
    <source>
        <dbReference type="ARBA" id="ARBA00001933"/>
    </source>
</evidence>
<accession>A0ABQ3EQF5</accession>
<dbReference type="PROSITE" id="PS50975">
    <property type="entry name" value="ATP_GRASP"/>
    <property type="match status" value="1"/>
</dbReference>
<comment type="caution">
    <text evidence="5">The sequence shown here is derived from an EMBL/GenBank/DDBJ whole genome shotgun (WGS) entry which is preliminary data.</text>
</comment>
<keyword evidence="3" id="KW-0067">ATP-binding</keyword>
<dbReference type="SMART" id="SM01209">
    <property type="entry name" value="GARS_A"/>
    <property type="match status" value="1"/>
</dbReference>
<protein>
    <recommendedName>
        <fullName evidence="4">ATP-grasp domain-containing protein</fullName>
    </recommendedName>
</protein>
<dbReference type="InterPro" id="IPR036052">
    <property type="entry name" value="TrpB-like_PALP_sf"/>
</dbReference>
<dbReference type="SUPFAM" id="SSF56059">
    <property type="entry name" value="Glutathione synthetase ATP-binding domain-like"/>
    <property type="match status" value="1"/>
</dbReference>
<dbReference type="InterPro" id="IPR001926">
    <property type="entry name" value="TrpB-like_PALP"/>
</dbReference>
<reference evidence="6" key="1">
    <citation type="journal article" date="2019" name="Int. J. Syst. Evol. Microbiol.">
        <title>The Global Catalogue of Microorganisms (GCM) 10K type strain sequencing project: providing services to taxonomists for standard genome sequencing and annotation.</title>
        <authorList>
            <consortium name="The Broad Institute Genomics Platform"/>
            <consortium name="The Broad Institute Genome Sequencing Center for Infectious Disease"/>
            <person name="Wu L."/>
            <person name="Ma J."/>
        </authorList>
    </citation>
    <scope>NUCLEOTIDE SEQUENCE [LARGE SCALE GENOMIC DNA]</scope>
    <source>
        <strain evidence="6">JCM 4738</strain>
    </source>
</reference>
<dbReference type="Pfam" id="PF00291">
    <property type="entry name" value="PALP"/>
    <property type="match status" value="1"/>
</dbReference>
<evidence type="ECO:0000313" key="6">
    <source>
        <dbReference type="Proteomes" id="UP000642673"/>
    </source>
</evidence>
<dbReference type="EMBL" id="BMVP01000003">
    <property type="protein sequence ID" value="GHB51735.1"/>
    <property type="molecule type" value="Genomic_DNA"/>
</dbReference>
<organism evidence="5 6">
    <name type="scientific">Streptomyces cirratus</name>
    <dbReference type="NCBI Taxonomy" id="68187"/>
    <lineage>
        <taxon>Bacteria</taxon>
        <taxon>Bacillati</taxon>
        <taxon>Actinomycetota</taxon>
        <taxon>Actinomycetes</taxon>
        <taxon>Kitasatosporales</taxon>
        <taxon>Streptomycetaceae</taxon>
        <taxon>Streptomyces</taxon>
    </lineage>
</organism>
<dbReference type="Gene3D" id="3.40.50.20">
    <property type="match status" value="1"/>
</dbReference>
<dbReference type="InterPro" id="IPR040570">
    <property type="entry name" value="LAL_C2"/>
</dbReference>
<keyword evidence="2" id="KW-0663">Pyridoxal phosphate</keyword>
<name>A0ABQ3EQF5_9ACTN</name>
<sequence>MLFQTVYDMVGHTPLVRLDLDVPDGTEVYAKLELANPFGMKDRVAKSVIEEARRIGALLPGAPIVESSSGTMALGVALVGRSLGHPVHIVTDPRIDPMTMAKLRSLGAQVHVVPKMNDQGWQGARLERLDELMRDMPGAFWPRQYTNPDNPRAYRVLADELLRDLGTVDVLVGAVGSGGSLCGSTRALRRRLPGLRSVGVDCVGSALFEQPDMPKRLQSGLGNSLSPHNLDRGIIDEVHWLNDHEAFAAARALAGEQQIFAGNTSGSVYRVLADVAARAKPGSRIVGIFPDRGDRYTETVYSDEYWAQHKVADLPLASEPAEVAYGTHVSQWSRAEVRRPRELPKRVLFVESNTTGTGMIALSRARELGLTPVLLTGGPERYAGLAETGAEVVVCDTGSPAELRAVISGRYPREELAGITTTSDFYVPAVAGLTDWLGLAGNTAEAVAACRNKATMRGVLRDAGVTQPRFAILTDLADVAGAVGAVGLPCVVKPADDSGSNGVLLCSTVEAVAAHAERVLAVTTNARGLPTARTVLLEEYLDGPEYSVEMFSHDGVATCVGITAKQVTAGPHFVETGHLFPAPLTGPVAGAIAETVSGALKAIGWELGPTHTEVKLTERGAAVIEVNPRLAGGMIPEAVRQATGTDLLEQQLRAATGMPLDLTASHSASAGIRFLLPEGAGTLRGVDGVDAARAVDGVTSVAVTAAAGALVRPVENAYDRIGHVIATGPDAAAVTRSLDAALGELRIGIATGAPQGAQAG</sequence>
<dbReference type="Pfam" id="PF13535">
    <property type="entry name" value="ATP-grasp_4"/>
    <property type="match status" value="1"/>
</dbReference>
<dbReference type="CDD" id="cd01561">
    <property type="entry name" value="CBS_like"/>
    <property type="match status" value="1"/>
</dbReference>
<dbReference type="SUPFAM" id="SSF53686">
    <property type="entry name" value="Tryptophan synthase beta subunit-like PLP-dependent enzymes"/>
    <property type="match status" value="1"/>
</dbReference>
<evidence type="ECO:0000313" key="5">
    <source>
        <dbReference type="EMBL" id="GHB51735.1"/>
    </source>
</evidence>
<dbReference type="Gene3D" id="3.30.470.20">
    <property type="entry name" value="ATP-grasp fold, B domain"/>
    <property type="match status" value="1"/>
</dbReference>
<feature type="domain" description="ATP-grasp" evidence="4">
    <location>
        <begin position="457"/>
        <end position="656"/>
    </location>
</feature>
<dbReference type="Proteomes" id="UP000642673">
    <property type="component" value="Unassembled WGS sequence"/>
</dbReference>
<dbReference type="InterPro" id="IPR050214">
    <property type="entry name" value="Cys_Synth/Cystath_Beta-Synth"/>
</dbReference>
<dbReference type="InterPro" id="IPR011761">
    <property type="entry name" value="ATP-grasp"/>
</dbReference>
<evidence type="ECO:0000256" key="2">
    <source>
        <dbReference type="ARBA" id="ARBA00022898"/>
    </source>
</evidence>
<gene>
    <name evidence="5" type="ORF">GCM10010347_21930</name>
</gene>
<keyword evidence="3" id="KW-0547">Nucleotide-binding</keyword>